<evidence type="ECO:0000256" key="10">
    <source>
        <dbReference type="ARBA" id="ARBA00022989"/>
    </source>
</evidence>
<keyword evidence="5" id="KW-0808">Transferase</keyword>
<dbReference type="InterPro" id="IPR036945">
    <property type="entry name" value="DAGK_sf"/>
</dbReference>
<keyword evidence="13" id="KW-0594">Phospholipid biosynthesis</keyword>
<feature type="binding site" evidence="17">
    <location>
        <position position="76"/>
    </location>
    <ligand>
        <name>ATP</name>
        <dbReference type="ChEBI" id="CHEBI:30616"/>
    </ligand>
</feature>
<keyword evidence="11" id="KW-0443">Lipid metabolism</keyword>
<dbReference type="PROSITE" id="PS01069">
    <property type="entry name" value="DAGK_PROKAR"/>
    <property type="match status" value="1"/>
</dbReference>
<organism evidence="20 21">
    <name type="scientific">Desulfitobacterium metallireducens DSM 15288</name>
    <dbReference type="NCBI Taxonomy" id="871968"/>
    <lineage>
        <taxon>Bacteria</taxon>
        <taxon>Bacillati</taxon>
        <taxon>Bacillota</taxon>
        <taxon>Clostridia</taxon>
        <taxon>Eubacteriales</taxon>
        <taxon>Desulfitobacteriaceae</taxon>
        <taxon>Desulfitobacterium</taxon>
    </lineage>
</organism>
<feature type="binding site" evidence="17">
    <location>
        <begin position="94"/>
        <end position="95"/>
    </location>
    <ligand>
        <name>ATP</name>
        <dbReference type="ChEBI" id="CHEBI:30616"/>
    </ligand>
</feature>
<evidence type="ECO:0000256" key="2">
    <source>
        <dbReference type="ARBA" id="ARBA00005967"/>
    </source>
</evidence>
<evidence type="ECO:0000256" key="1">
    <source>
        <dbReference type="ARBA" id="ARBA00004651"/>
    </source>
</evidence>
<evidence type="ECO:0000256" key="3">
    <source>
        <dbReference type="ARBA" id="ARBA00022475"/>
    </source>
</evidence>
<keyword evidence="7 17" id="KW-0547">Nucleotide-binding</keyword>
<dbReference type="AlphaFoldDB" id="W0EEA8"/>
<evidence type="ECO:0000313" key="21">
    <source>
        <dbReference type="Proteomes" id="UP000010847"/>
    </source>
</evidence>
<keyword evidence="9 17" id="KW-0067">ATP-binding</keyword>
<keyword evidence="21" id="KW-1185">Reference proteome</keyword>
<accession>W0EEA8</accession>
<evidence type="ECO:0000256" key="4">
    <source>
        <dbReference type="ARBA" id="ARBA00022516"/>
    </source>
</evidence>
<dbReference type="HOGENOM" id="CLU_112343_2_2_9"/>
<keyword evidence="3" id="KW-1003">Cell membrane</keyword>
<dbReference type="GO" id="GO:0005524">
    <property type="term" value="F:ATP binding"/>
    <property type="evidence" value="ECO:0007669"/>
    <property type="project" value="UniProtKB-KW"/>
</dbReference>
<dbReference type="GO" id="GO:0008654">
    <property type="term" value="P:phospholipid biosynthetic process"/>
    <property type="evidence" value="ECO:0007669"/>
    <property type="project" value="UniProtKB-KW"/>
</dbReference>
<keyword evidence="6 19" id="KW-0812">Transmembrane</keyword>
<dbReference type="GO" id="GO:0016301">
    <property type="term" value="F:kinase activity"/>
    <property type="evidence" value="ECO:0007669"/>
    <property type="project" value="UniProtKB-KW"/>
</dbReference>
<evidence type="ECO:0000256" key="5">
    <source>
        <dbReference type="ARBA" id="ARBA00022679"/>
    </source>
</evidence>
<evidence type="ECO:0000256" key="7">
    <source>
        <dbReference type="ARBA" id="ARBA00022741"/>
    </source>
</evidence>
<reference evidence="20 21" key="1">
    <citation type="submission" date="2013-12" db="EMBL/GenBank/DDBJ databases">
        <authorList>
            <consortium name="DOE Joint Genome Institute"/>
            <person name="Smidt H."/>
            <person name="Huntemann M."/>
            <person name="Han J."/>
            <person name="Chen A."/>
            <person name="Kyrpides N."/>
            <person name="Mavromatis K."/>
            <person name="Markowitz V."/>
            <person name="Palaniappan K."/>
            <person name="Ivanova N."/>
            <person name="Schaumberg A."/>
            <person name="Pati A."/>
            <person name="Liolios K."/>
            <person name="Nordberg H.P."/>
            <person name="Cantor M.N."/>
            <person name="Hua S.X."/>
            <person name="Woyke T."/>
        </authorList>
    </citation>
    <scope>NUCLEOTIDE SEQUENCE [LARGE SCALE GENOMIC DNA]</scope>
    <source>
        <strain evidence="21">DSM 15288</strain>
    </source>
</reference>
<evidence type="ECO:0000256" key="15">
    <source>
        <dbReference type="PIRSR" id="PIRSR600829-1"/>
    </source>
</evidence>
<evidence type="ECO:0000256" key="14">
    <source>
        <dbReference type="ARBA" id="ARBA00023264"/>
    </source>
</evidence>
<protein>
    <submittedName>
        <fullName evidence="20">Diacylglycerol kinase</fullName>
    </submittedName>
</protein>
<dbReference type="PANTHER" id="PTHR34299:SF1">
    <property type="entry name" value="DIACYLGLYCEROL KINASE"/>
    <property type="match status" value="1"/>
</dbReference>
<dbReference type="OrthoDB" id="9789934at2"/>
<keyword evidence="12 19" id="KW-0472">Membrane</keyword>
<gene>
    <name evidence="20" type="ORF">DESME_13070</name>
</gene>
<dbReference type="STRING" id="871968.DESME_13070"/>
<keyword evidence="8 20" id="KW-0418">Kinase</keyword>
<feature type="transmembrane region" description="Helical" evidence="19">
    <location>
        <begin position="95"/>
        <end position="116"/>
    </location>
</feature>
<evidence type="ECO:0000256" key="19">
    <source>
        <dbReference type="SAM" id="Phobius"/>
    </source>
</evidence>
<keyword evidence="4" id="KW-0444">Lipid biosynthesis</keyword>
<feature type="active site" description="Proton acceptor" evidence="15">
    <location>
        <position position="69"/>
    </location>
</feature>
<dbReference type="GO" id="GO:0005886">
    <property type="term" value="C:plasma membrane"/>
    <property type="evidence" value="ECO:0007669"/>
    <property type="project" value="UniProtKB-SubCell"/>
</dbReference>
<dbReference type="Pfam" id="PF01219">
    <property type="entry name" value="DAGK_prokar"/>
    <property type="match status" value="1"/>
</dbReference>
<dbReference type="InterPro" id="IPR000829">
    <property type="entry name" value="DAGK"/>
</dbReference>
<evidence type="ECO:0000256" key="17">
    <source>
        <dbReference type="PIRSR" id="PIRSR600829-3"/>
    </source>
</evidence>
<proteinExistence type="inferred from homology"/>
<feature type="binding site" evidence="18">
    <location>
        <position position="76"/>
    </location>
    <ligand>
        <name>a divalent metal cation</name>
        <dbReference type="ChEBI" id="CHEBI:60240"/>
    </ligand>
</feature>
<dbReference type="CDD" id="cd14265">
    <property type="entry name" value="UDPK_IM_like"/>
    <property type="match status" value="1"/>
</dbReference>
<feature type="transmembrane region" description="Helical" evidence="19">
    <location>
        <begin position="55"/>
        <end position="75"/>
    </location>
</feature>
<name>W0EEA8_9FIRM</name>
<comment type="similarity">
    <text evidence="2">Belongs to the bacterial diacylglycerol kinase family.</text>
</comment>
<dbReference type="Gene3D" id="1.10.287.3610">
    <property type="match status" value="1"/>
</dbReference>
<feature type="binding site" evidence="16">
    <location>
        <position position="69"/>
    </location>
    <ligand>
        <name>substrate</name>
    </ligand>
</feature>
<dbReference type="eggNOG" id="COG0818">
    <property type="taxonomic scope" value="Bacteria"/>
</dbReference>
<evidence type="ECO:0000256" key="11">
    <source>
        <dbReference type="ARBA" id="ARBA00023098"/>
    </source>
</evidence>
<keyword evidence="18" id="KW-0460">Magnesium</keyword>
<evidence type="ECO:0000256" key="13">
    <source>
        <dbReference type="ARBA" id="ARBA00023209"/>
    </source>
</evidence>
<evidence type="ECO:0000256" key="18">
    <source>
        <dbReference type="PIRSR" id="PIRSR600829-4"/>
    </source>
</evidence>
<evidence type="ECO:0000256" key="8">
    <source>
        <dbReference type="ARBA" id="ARBA00022777"/>
    </source>
</evidence>
<evidence type="ECO:0000313" key="20">
    <source>
        <dbReference type="EMBL" id="AHF07848.1"/>
    </source>
</evidence>
<dbReference type="InterPro" id="IPR033717">
    <property type="entry name" value="UDPK"/>
</dbReference>
<comment type="cofactor">
    <cofactor evidence="18">
        <name>Mg(2+)</name>
        <dbReference type="ChEBI" id="CHEBI:18420"/>
    </cofactor>
    <text evidence="18">Mn(2+), Zn(2+), Cd(2+) and Co(2+) support activity to lesser extents.</text>
</comment>
<dbReference type="RefSeq" id="WP_006715904.1">
    <property type="nucleotide sequence ID" value="NZ_CP007032.1"/>
</dbReference>
<dbReference type="KEGG" id="dmt:DESME_13070"/>
<evidence type="ECO:0000256" key="12">
    <source>
        <dbReference type="ARBA" id="ARBA00023136"/>
    </source>
</evidence>
<keyword evidence="10 19" id="KW-1133">Transmembrane helix</keyword>
<comment type="subcellular location">
    <subcellularLocation>
        <location evidence="1">Cell membrane</location>
        <topology evidence="1">Multi-pass membrane protein</topology>
    </subcellularLocation>
</comment>
<evidence type="ECO:0000256" key="6">
    <source>
        <dbReference type="ARBA" id="ARBA00022692"/>
    </source>
</evidence>
<dbReference type="PANTHER" id="PTHR34299">
    <property type="entry name" value="DIACYLGLYCEROL KINASE"/>
    <property type="match status" value="1"/>
</dbReference>
<keyword evidence="18" id="KW-0479">Metal-binding</keyword>
<evidence type="ECO:0000256" key="9">
    <source>
        <dbReference type="ARBA" id="ARBA00022840"/>
    </source>
</evidence>
<dbReference type="Proteomes" id="UP000010847">
    <property type="component" value="Chromosome"/>
</dbReference>
<dbReference type="GO" id="GO:0046872">
    <property type="term" value="F:metal ion binding"/>
    <property type="evidence" value="ECO:0007669"/>
    <property type="project" value="UniProtKB-KW"/>
</dbReference>
<keyword evidence="14" id="KW-1208">Phospholipid metabolism</keyword>
<dbReference type="EMBL" id="CP007032">
    <property type="protein sequence ID" value="AHF07848.1"/>
    <property type="molecule type" value="Genomic_DNA"/>
</dbReference>
<sequence length="129" mass="14323">MGKYQKTRSFWRSLGQASRGILYSSKTQKHLQFHIFAGSLVLATAWWCHLTRIEVVLLVLTIGSVITAEVMNTAIELVVDLAEPNFHPIAGMAKDVAAGAVLVTALQSVVIGVILFGPRLWEWIRYSLE</sequence>
<evidence type="ECO:0000256" key="16">
    <source>
        <dbReference type="PIRSR" id="PIRSR600829-2"/>
    </source>
</evidence>